<keyword evidence="1" id="KW-0812">Transmembrane</keyword>
<name>A0A1G6NAF5_9ACTN</name>
<accession>A0A1G6NAF5</accession>
<evidence type="ECO:0000256" key="1">
    <source>
        <dbReference type="SAM" id="Phobius"/>
    </source>
</evidence>
<evidence type="ECO:0000313" key="3">
    <source>
        <dbReference type="EMBL" id="SDC63248.1"/>
    </source>
</evidence>
<feature type="transmembrane region" description="Helical" evidence="1">
    <location>
        <begin position="26"/>
        <end position="47"/>
    </location>
</feature>
<dbReference type="SUPFAM" id="SSF81665">
    <property type="entry name" value="Calcium ATPase, transmembrane domain M"/>
    <property type="match status" value="1"/>
</dbReference>
<dbReference type="EMBL" id="FMZL01000031">
    <property type="protein sequence ID" value="SDC64145.1"/>
    <property type="molecule type" value="Genomic_DNA"/>
</dbReference>
<dbReference type="InterPro" id="IPR023298">
    <property type="entry name" value="ATPase_P-typ_TM_dom_sf"/>
</dbReference>
<evidence type="ECO:0000313" key="4">
    <source>
        <dbReference type="EMBL" id="SDC64145.1"/>
    </source>
</evidence>
<feature type="non-terminal residue" evidence="4">
    <location>
        <position position="1"/>
    </location>
</feature>
<keyword evidence="1" id="KW-0472">Membrane</keyword>
<dbReference type="Gene3D" id="1.20.1110.10">
    <property type="entry name" value="Calcium-transporting ATPase, transmembrane domain"/>
    <property type="match status" value="1"/>
</dbReference>
<dbReference type="InterPro" id="IPR006068">
    <property type="entry name" value="ATPase_P-typ_cation-transptr_C"/>
</dbReference>
<dbReference type="Proteomes" id="UP000198528">
    <property type="component" value="Unassembled WGS sequence"/>
</dbReference>
<keyword evidence="1" id="KW-1133">Transmembrane helix</keyword>
<dbReference type="AlphaFoldDB" id="A0A1G6NAF5"/>
<gene>
    <name evidence="3" type="ORF">SAMN04487824_1301</name>
    <name evidence="4" type="ORF">SAMN04487824_1311</name>
</gene>
<sequence length="56" mass="6101">SLVLTFVVIETPLARAFDFAEISAAEYGIAMALAFLIIPLVEAYKAIMRAVEKNKA</sequence>
<evidence type="ECO:0000313" key="5">
    <source>
        <dbReference type="Proteomes" id="UP000198528"/>
    </source>
</evidence>
<proteinExistence type="predicted"/>
<reference evidence="5" key="1">
    <citation type="submission" date="2016-10" db="EMBL/GenBank/DDBJ databases">
        <authorList>
            <person name="Varghese N."/>
            <person name="Submissions S."/>
        </authorList>
    </citation>
    <scope>NUCLEOTIDE SEQUENCE [LARGE SCALE GENOMIC DNA]</scope>
    <source>
        <strain evidence="5">DSM 22619</strain>
    </source>
</reference>
<evidence type="ECO:0000259" key="2">
    <source>
        <dbReference type="Pfam" id="PF00689"/>
    </source>
</evidence>
<organism evidence="4 5">
    <name type="scientific">Parafannyhessea umbonata</name>
    <dbReference type="NCBI Taxonomy" id="604330"/>
    <lineage>
        <taxon>Bacteria</taxon>
        <taxon>Bacillati</taxon>
        <taxon>Actinomycetota</taxon>
        <taxon>Coriobacteriia</taxon>
        <taxon>Coriobacteriales</taxon>
        <taxon>Atopobiaceae</taxon>
        <taxon>Parafannyhessea</taxon>
    </lineage>
</organism>
<dbReference type="Pfam" id="PF00689">
    <property type="entry name" value="Cation_ATPase_C"/>
    <property type="match status" value="1"/>
</dbReference>
<dbReference type="EMBL" id="FMZL01000030">
    <property type="protein sequence ID" value="SDC63248.1"/>
    <property type="molecule type" value="Genomic_DNA"/>
</dbReference>
<keyword evidence="5" id="KW-1185">Reference proteome</keyword>
<protein>
    <submittedName>
        <fullName evidence="4">Cation transporting ATPase, C-terminus</fullName>
    </submittedName>
</protein>
<feature type="domain" description="Cation-transporting P-type ATPase C-terminal" evidence="2">
    <location>
        <begin position="1"/>
        <end position="47"/>
    </location>
</feature>
<reference evidence="4" key="2">
    <citation type="submission" date="2016-10" db="EMBL/GenBank/DDBJ databases">
        <authorList>
            <person name="de Groot N.N."/>
        </authorList>
    </citation>
    <scope>NUCLEOTIDE SEQUENCE [LARGE SCALE GENOMIC DNA]</scope>
    <source>
        <strain evidence="4">DSM 22619</strain>
    </source>
</reference>